<dbReference type="Proteomes" id="UP000688947">
    <property type="component" value="Unassembled WGS sequence"/>
</dbReference>
<protein>
    <submittedName>
        <fullName evidence="2">Uncharacterized protein</fullName>
    </submittedName>
</protein>
<organism evidence="2 3">
    <name type="scientific">Phytophthora cactorum</name>
    <dbReference type="NCBI Taxonomy" id="29920"/>
    <lineage>
        <taxon>Eukaryota</taxon>
        <taxon>Sar</taxon>
        <taxon>Stramenopiles</taxon>
        <taxon>Oomycota</taxon>
        <taxon>Peronosporomycetes</taxon>
        <taxon>Peronosporales</taxon>
        <taxon>Peronosporaceae</taxon>
        <taxon>Phytophthora</taxon>
    </lineage>
</organism>
<accession>A0A8T1TRN8</accession>
<dbReference type="AlphaFoldDB" id="A0A8T1TRN8"/>
<evidence type="ECO:0000313" key="2">
    <source>
        <dbReference type="EMBL" id="KAG6945416.1"/>
    </source>
</evidence>
<gene>
    <name evidence="2" type="ORF">JG687_00017307</name>
</gene>
<reference evidence="2" key="1">
    <citation type="submission" date="2021-01" db="EMBL/GenBank/DDBJ databases">
        <title>Phytophthora aleatoria, a newly-described species from Pinus radiata is distinct from Phytophthora cactorum isolates based on comparative genomics.</title>
        <authorList>
            <person name="Mcdougal R."/>
            <person name="Panda P."/>
            <person name="Williams N."/>
            <person name="Studholme D.J."/>
        </authorList>
    </citation>
    <scope>NUCLEOTIDE SEQUENCE</scope>
    <source>
        <strain evidence="2">NZFS 3830</strain>
    </source>
</reference>
<dbReference type="OrthoDB" id="123483at2759"/>
<evidence type="ECO:0000313" key="3">
    <source>
        <dbReference type="Proteomes" id="UP000688947"/>
    </source>
</evidence>
<proteinExistence type="predicted"/>
<dbReference type="EMBL" id="JAENGZ010001976">
    <property type="protein sequence ID" value="KAG6945416.1"/>
    <property type="molecule type" value="Genomic_DNA"/>
</dbReference>
<comment type="caution">
    <text evidence="2">The sequence shown here is derived from an EMBL/GenBank/DDBJ whole genome shotgun (WGS) entry which is preliminary data.</text>
</comment>
<feature type="region of interest" description="Disordered" evidence="1">
    <location>
        <begin position="63"/>
        <end position="90"/>
    </location>
</feature>
<name>A0A8T1TRN8_9STRA</name>
<evidence type="ECO:0000256" key="1">
    <source>
        <dbReference type="SAM" id="MobiDB-lite"/>
    </source>
</evidence>
<sequence length="90" mass="10135">MPRNPCQKDVPPQLKVAVVLYLAHRAVSGRLPRGSIVTAASGFGLHRHTVSKVWRLQHNSAALLQGRQQRPPPPRRLDDDEVVERTLCQR</sequence>